<dbReference type="PRINTS" id="PR00344">
    <property type="entry name" value="BCTRLSENSOR"/>
</dbReference>
<dbReference type="CDD" id="cd00075">
    <property type="entry name" value="HATPase"/>
    <property type="match status" value="1"/>
</dbReference>
<evidence type="ECO:0000256" key="3">
    <source>
        <dbReference type="ARBA" id="ARBA00012438"/>
    </source>
</evidence>
<keyword evidence="13 14" id="KW-0472">Membrane</keyword>
<dbReference type="AlphaFoldDB" id="A0A0S2W5A7"/>
<evidence type="ECO:0000256" key="8">
    <source>
        <dbReference type="ARBA" id="ARBA00022741"/>
    </source>
</evidence>
<dbReference type="EC" id="2.7.13.3" evidence="3"/>
<dbReference type="Gene3D" id="6.10.340.10">
    <property type="match status" value="1"/>
</dbReference>
<accession>A0A0S2W5A7</accession>
<dbReference type="GO" id="GO:0005886">
    <property type="term" value="C:plasma membrane"/>
    <property type="evidence" value="ECO:0007669"/>
    <property type="project" value="UniProtKB-SubCell"/>
</dbReference>
<dbReference type="GO" id="GO:0005524">
    <property type="term" value="F:ATP binding"/>
    <property type="evidence" value="ECO:0007669"/>
    <property type="project" value="UniProtKB-KW"/>
</dbReference>
<dbReference type="PANTHER" id="PTHR45528:SF1">
    <property type="entry name" value="SENSOR HISTIDINE KINASE CPXA"/>
    <property type="match status" value="1"/>
</dbReference>
<protein>
    <recommendedName>
        <fullName evidence="3">histidine kinase</fullName>
        <ecNumber evidence="3">2.7.13.3</ecNumber>
    </recommendedName>
</protein>
<evidence type="ECO:0000313" key="18">
    <source>
        <dbReference type="Proteomes" id="UP000064844"/>
    </source>
</evidence>
<evidence type="ECO:0000259" key="16">
    <source>
        <dbReference type="PROSITE" id="PS50885"/>
    </source>
</evidence>
<dbReference type="SUPFAM" id="SSF158472">
    <property type="entry name" value="HAMP domain-like"/>
    <property type="match status" value="1"/>
</dbReference>
<dbReference type="InterPro" id="IPR036097">
    <property type="entry name" value="HisK_dim/P_sf"/>
</dbReference>
<keyword evidence="4" id="KW-1003">Cell membrane</keyword>
<dbReference type="SUPFAM" id="SSF55874">
    <property type="entry name" value="ATPase domain of HSP90 chaperone/DNA topoisomerase II/histidine kinase"/>
    <property type="match status" value="1"/>
</dbReference>
<evidence type="ECO:0000256" key="1">
    <source>
        <dbReference type="ARBA" id="ARBA00000085"/>
    </source>
</evidence>
<dbReference type="CDD" id="cd06225">
    <property type="entry name" value="HAMP"/>
    <property type="match status" value="1"/>
</dbReference>
<dbReference type="eggNOG" id="COG5002">
    <property type="taxonomic scope" value="Bacteria"/>
</dbReference>
<dbReference type="InterPro" id="IPR036890">
    <property type="entry name" value="HATPase_C_sf"/>
</dbReference>
<dbReference type="SMART" id="SM00388">
    <property type="entry name" value="HisKA"/>
    <property type="match status" value="1"/>
</dbReference>
<dbReference type="CDD" id="cd00082">
    <property type="entry name" value="HisKA"/>
    <property type="match status" value="1"/>
</dbReference>
<dbReference type="PROSITE" id="PS50885">
    <property type="entry name" value="HAMP"/>
    <property type="match status" value="1"/>
</dbReference>
<evidence type="ECO:0000256" key="4">
    <source>
        <dbReference type="ARBA" id="ARBA00022475"/>
    </source>
</evidence>
<reference evidence="17 18" key="1">
    <citation type="journal article" date="2015" name="Nat. Commun.">
        <title>Production of butyrate from lysine and the Amadori product fructoselysine by a human gut commensal.</title>
        <authorList>
            <person name="Bui T.P."/>
            <person name="Ritari J."/>
            <person name="Boeren S."/>
            <person name="de Waard P."/>
            <person name="Plugge C.M."/>
            <person name="de Vos W.M."/>
        </authorList>
    </citation>
    <scope>NUCLEOTIDE SEQUENCE [LARGE SCALE GENOMIC DNA]</scope>
    <source>
        <strain evidence="17 18">AF211</strain>
    </source>
</reference>
<dbReference type="SMART" id="SM00304">
    <property type="entry name" value="HAMP"/>
    <property type="match status" value="1"/>
</dbReference>
<comment type="subcellular location">
    <subcellularLocation>
        <location evidence="2">Cell membrane</location>
        <topology evidence="2">Multi-pass membrane protein</topology>
    </subcellularLocation>
</comment>
<keyword evidence="6 17" id="KW-0808">Transferase</keyword>
<feature type="domain" description="HAMP" evidence="16">
    <location>
        <begin position="182"/>
        <end position="234"/>
    </location>
</feature>
<keyword evidence="12" id="KW-0902">Two-component regulatory system</keyword>
<keyword evidence="18" id="KW-1185">Reference proteome</keyword>
<dbReference type="SMART" id="SM00387">
    <property type="entry name" value="HATPase_c"/>
    <property type="match status" value="1"/>
</dbReference>
<evidence type="ECO:0000256" key="6">
    <source>
        <dbReference type="ARBA" id="ARBA00022679"/>
    </source>
</evidence>
<keyword evidence="11 14" id="KW-1133">Transmembrane helix</keyword>
<dbReference type="Pfam" id="PF00672">
    <property type="entry name" value="HAMP"/>
    <property type="match status" value="1"/>
</dbReference>
<evidence type="ECO:0000256" key="7">
    <source>
        <dbReference type="ARBA" id="ARBA00022692"/>
    </source>
</evidence>
<name>A0A0S2W5A7_9FIRM</name>
<dbReference type="PROSITE" id="PS50109">
    <property type="entry name" value="HIS_KIN"/>
    <property type="match status" value="1"/>
</dbReference>
<dbReference type="Pfam" id="PF00512">
    <property type="entry name" value="HisKA"/>
    <property type="match status" value="1"/>
</dbReference>
<keyword evidence="8" id="KW-0547">Nucleotide-binding</keyword>
<dbReference type="KEGG" id="ibu:IB211_02150c"/>
<evidence type="ECO:0000256" key="9">
    <source>
        <dbReference type="ARBA" id="ARBA00022777"/>
    </source>
</evidence>
<evidence type="ECO:0000256" key="11">
    <source>
        <dbReference type="ARBA" id="ARBA00022989"/>
    </source>
</evidence>
<dbReference type="InterPro" id="IPR003661">
    <property type="entry name" value="HisK_dim/P_dom"/>
</dbReference>
<evidence type="ECO:0000256" key="12">
    <source>
        <dbReference type="ARBA" id="ARBA00023012"/>
    </source>
</evidence>
<dbReference type="InterPro" id="IPR003660">
    <property type="entry name" value="HAMP_dom"/>
</dbReference>
<dbReference type="Pfam" id="PF02518">
    <property type="entry name" value="HATPase_c"/>
    <property type="match status" value="1"/>
</dbReference>
<comment type="catalytic activity">
    <reaction evidence="1">
        <text>ATP + protein L-histidine = ADP + protein N-phospho-L-histidine.</text>
        <dbReference type="EC" id="2.7.13.3"/>
    </reaction>
</comment>
<evidence type="ECO:0000259" key="15">
    <source>
        <dbReference type="PROSITE" id="PS50109"/>
    </source>
</evidence>
<dbReference type="EMBL" id="CP011307">
    <property type="protein sequence ID" value="ALP94541.1"/>
    <property type="molecule type" value="Genomic_DNA"/>
</dbReference>
<evidence type="ECO:0000256" key="2">
    <source>
        <dbReference type="ARBA" id="ARBA00004651"/>
    </source>
</evidence>
<feature type="transmembrane region" description="Helical" evidence="14">
    <location>
        <begin position="153"/>
        <end position="176"/>
    </location>
</feature>
<feature type="domain" description="Histidine kinase" evidence="15">
    <location>
        <begin position="249"/>
        <end position="467"/>
    </location>
</feature>
<keyword evidence="5" id="KW-0597">Phosphoprotein</keyword>
<reference evidence="18" key="2">
    <citation type="submission" date="2015-04" db="EMBL/GenBank/DDBJ databases">
        <title>A butyrogenic pathway from the amino acid lysine in a human gut commensal.</title>
        <authorList>
            <person name="de Vos W.M."/>
            <person name="Bui N.T.P."/>
            <person name="Plugge C.M."/>
            <person name="Ritari J."/>
        </authorList>
    </citation>
    <scope>NUCLEOTIDE SEQUENCE [LARGE SCALE GENOMIC DNA]</scope>
    <source>
        <strain evidence="18">AF211</strain>
    </source>
</reference>
<evidence type="ECO:0000256" key="10">
    <source>
        <dbReference type="ARBA" id="ARBA00022840"/>
    </source>
</evidence>
<evidence type="ECO:0000256" key="5">
    <source>
        <dbReference type="ARBA" id="ARBA00022553"/>
    </source>
</evidence>
<evidence type="ECO:0000256" key="14">
    <source>
        <dbReference type="SAM" id="Phobius"/>
    </source>
</evidence>
<evidence type="ECO:0000313" key="17">
    <source>
        <dbReference type="EMBL" id="ALP94541.1"/>
    </source>
</evidence>
<dbReference type="STRING" id="1297617.IB211_02150c"/>
<dbReference type="InterPro" id="IPR005467">
    <property type="entry name" value="His_kinase_dom"/>
</dbReference>
<sequence>MKRRIFVYHTLTVLAALGALLAVSGSVMHWITSRYLEWSRSAMDTRTVQVQERLSDYTADGNWKALDAELAELRYSLYVLENGREIYSSLNPFQEESYRRLYGDKSWPSRDALTVQNEGMIMIGTRSDAYAIVAVSQPDVPKIFGHQRPQGEAFMLTLLASGFAAIVIIVLLSLIFTNYQIKQLMRPVNALAEAAQRVEQGNFSQPVAYGGEDEFASVCAAFDHMQQHLLSEREKNAAYEQARTDLVAGISHDLRTPLTSVKGYIKGLQDGVAKTPEKQAQYLDIAYRKACDMDILLQRLFYFSKMETGNLPLFPEPVDLGRFVQKFAEDIQGELEAKGGRVILRGAPAPHPVRIDTEQMYRVLTNLTDNAIRYAGAAPLEITLMVWRERDAERLRFADNGTGVPEEQLSHLFEQFWRGDQARGSRGGEGSGLGLYIVKYIIEAHGGTVTARNDHGLVFEIGLPCEEAL</sequence>
<keyword evidence="10" id="KW-0067">ATP-binding</keyword>
<dbReference type="Gene3D" id="3.30.565.10">
    <property type="entry name" value="Histidine kinase-like ATPase, C-terminal domain"/>
    <property type="match status" value="1"/>
</dbReference>
<evidence type="ECO:0000256" key="13">
    <source>
        <dbReference type="ARBA" id="ARBA00023136"/>
    </source>
</evidence>
<keyword evidence="7 14" id="KW-0812">Transmembrane</keyword>
<dbReference type="RefSeq" id="WP_058118013.1">
    <property type="nucleotide sequence ID" value="NZ_CP011307.1"/>
</dbReference>
<dbReference type="Gene3D" id="1.10.287.130">
    <property type="match status" value="1"/>
</dbReference>
<gene>
    <name evidence="17" type="ORF">IB211_02150c</name>
</gene>
<dbReference type="Proteomes" id="UP000064844">
    <property type="component" value="Chromosome"/>
</dbReference>
<dbReference type="InterPro" id="IPR003594">
    <property type="entry name" value="HATPase_dom"/>
</dbReference>
<keyword evidence="9" id="KW-0418">Kinase</keyword>
<dbReference type="SUPFAM" id="SSF47384">
    <property type="entry name" value="Homodimeric domain of signal transducing histidine kinase"/>
    <property type="match status" value="1"/>
</dbReference>
<dbReference type="InterPro" id="IPR050398">
    <property type="entry name" value="HssS/ArlS-like"/>
</dbReference>
<dbReference type="PANTHER" id="PTHR45528">
    <property type="entry name" value="SENSOR HISTIDINE KINASE CPXA"/>
    <property type="match status" value="1"/>
</dbReference>
<organism evidence="17 18">
    <name type="scientific">Intestinimonas butyriciproducens</name>
    <dbReference type="NCBI Taxonomy" id="1297617"/>
    <lineage>
        <taxon>Bacteria</taxon>
        <taxon>Bacillati</taxon>
        <taxon>Bacillota</taxon>
        <taxon>Clostridia</taxon>
        <taxon>Eubacteriales</taxon>
        <taxon>Intestinimonas</taxon>
    </lineage>
</organism>
<dbReference type="GO" id="GO:0000155">
    <property type="term" value="F:phosphorelay sensor kinase activity"/>
    <property type="evidence" value="ECO:0007669"/>
    <property type="project" value="InterPro"/>
</dbReference>
<proteinExistence type="predicted"/>
<dbReference type="InterPro" id="IPR004358">
    <property type="entry name" value="Sig_transdc_His_kin-like_C"/>
</dbReference>